<dbReference type="AlphaFoldDB" id="E9DXE5"/>
<sequence length="208" mass="23312">METELPTLGDILLNTASPPWTLHAFTAHLNRHCCLEALQFILDTQHYAACYEGLVRINSASSSSSNSVAKLWQNLIKLYILPTGQRQLNIAEKEREHLLHLPPEPPPSPSELHEACRCAYDLLNDSLTAFFRTSEPMQDSEETRSPPDQQPQLQAAATDEHQDGWLCHLFGACLKRCKRAVGKFTSRCRDACLPLLGTVPWQVTLGHT</sequence>
<dbReference type="InterPro" id="IPR036305">
    <property type="entry name" value="RGS_sf"/>
</dbReference>
<accession>E9DXE5</accession>
<dbReference type="EMBL" id="GL698480">
    <property type="protein sequence ID" value="EFY91703.1"/>
    <property type="molecule type" value="Genomic_DNA"/>
</dbReference>
<dbReference type="OMA" id="WPPWGRQ"/>
<reference evidence="2 3" key="1">
    <citation type="journal article" date="2011" name="PLoS Genet.">
        <title>Genome sequencing and comparative transcriptomics of the model entomopathogenic fungi Metarhizium anisopliae and M. acridum.</title>
        <authorList>
            <person name="Gao Q."/>
            <person name="Jin K."/>
            <person name="Ying S.H."/>
            <person name="Zhang Y."/>
            <person name="Xiao G."/>
            <person name="Shang Y."/>
            <person name="Duan Z."/>
            <person name="Hu X."/>
            <person name="Xie X.Q."/>
            <person name="Zhou G."/>
            <person name="Peng G."/>
            <person name="Luo Z."/>
            <person name="Huang W."/>
            <person name="Wang B."/>
            <person name="Fang W."/>
            <person name="Wang S."/>
            <person name="Zhong Y."/>
            <person name="Ma L.J."/>
            <person name="St Leger R.J."/>
            <person name="Zhao G.P."/>
            <person name="Pei Y."/>
            <person name="Feng M.G."/>
            <person name="Xia Y."/>
            <person name="Wang C."/>
        </authorList>
    </citation>
    <scope>NUCLEOTIDE SEQUENCE [LARGE SCALE GENOMIC DNA]</scope>
    <source>
        <strain evidence="2 3">CQMa 102</strain>
    </source>
</reference>
<dbReference type="HOGENOM" id="CLU_1321160_0_0_1"/>
<dbReference type="Gene3D" id="1.10.167.10">
    <property type="entry name" value="Regulator of G-protein Signalling 4, domain 2"/>
    <property type="match status" value="1"/>
</dbReference>
<keyword evidence="3" id="KW-1185">Reference proteome</keyword>
<organism evidence="3">
    <name type="scientific">Metarhizium acridum (strain CQMa 102)</name>
    <dbReference type="NCBI Taxonomy" id="655827"/>
    <lineage>
        <taxon>Eukaryota</taxon>
        <taxon>Fungi</taxon>
        <taxon>Dikarya</taxon>
        <taxon>Ascomycota</taxon>
        <taxon>Pezizomycotina</taxon>
        <taxon>Sordariomycetes</taxon>
        <taxon>Hypocreomycetidae</taxon>
        <taxon>Hypocreales</taxon>
        <taxon>Clavicipitaceae</taxon>
        <taxon>Metarhizium</taxon>
    </lineage>
</organism>
<protein>
    <submittedName>
        <fullName evidence="2">Regulator of G protein signaling domain protein RgsD</fullName>
    </submittedName>
</protein>
<name>E9DXE5_METAQ</name>
<dbReference type="InParanoid" id="E9DXE5"/>
<evidence type="ECO:0000313" key="3">
    <source>
        <dbReference type="Proteomes" id="UP000002499"/>
    </source>
</evidence>
<evidence type="ECO:0000313" key="2">
    <source>
        <dbReference type="EMBL" id="EFY91703.1"/>
    </source>
</evidence>
<dbReference type="OrthoDB" id="10266999at2759"/>
<proteinExistence type="predicted"/>
<gene>
    <name evidence="2" type="ORF">MAC_02293</name>
</gene>
<evidence type="ECO:0000256" key="1">
    <source>
        <dbReference type="SAM" id="MobiDB-lite"/>
    </source>
</evidence>
<dbReference type="InterPro" id="IPR044926">
    <property type="entry name" value="RGS_subdomain_2"/>
</dbReference>
<feature type="compositionally biased region" description="Low complexity" evidence="1">
    <location>
        <begin position="146"/>
        <end position="157"/>
    </location>
</feature>
<dbReference type="Proteomes" id="UP000002499">
    <property type="component" value="Unassembled WGS sequence"/>
</dbReference>
<dbReference type="SUPFAM" id="SSF48097">
    <property type="entry name" value="Regulator of G-protein signaling, RGS"/>
    <property type="match status" value="1"/>
</dbReference>
<feature type="region of interest" description="Disordered" evidence="1">
    <location>
        <begin position="134"/>
        <end position="157"/>
    </location>
</feature>